<keyword evidence="4" id="KW-1185">Reference proteome</keyword>
<sequence length="76" mass="8786">MAAKGDHGVQNPGGQTDILVRYHFLDSVLPKVVKRRVHALKRLQVQCANIEAKFYEEVHELERKYAALYHPLFDKV</sequence>
<organism evidence="3 4">
    <name type="scientific">Tetraodon nigroviridis</name>
    <name type="common">Spotted green pufferfish</name>
    <name type="synonym">Chelonodon nigroviridis</name>
    <dbReference type="NCBI Taxonomy" id="99883"/>
    <lineage>
        <taxon>Eukaryota</taxon>
        <taxon>Metazoa</taxon>
        <taxon>Chordata</taxon>
        <taxon>Craniata</taxon>
        <taxon>Vertebrata</taxon>
        <taxon>Euteleostomi</taxon>
        <taxon>Actinopterygii</taxon>
        <taxon>Neopterygii</taxon>
        <taxon>Teleostei</taxon>
        <taxon>Neoteleostei</taxon>
        <taxon>Acanthomorphata</taxon>
        <taxon>Eupercaria</taxon>
        <taxon>Tetraodontiformes</taxon>
        <taxon>Tetradontoidea</taxon>
        <taxon>Tetraodontidae</taxon>
        <taxon>Tetraodon</taxon>
    </lineage>
</organism>
<dbReference type="Proteomes" id="UP000007303">
    <property type="component" value="Unassembled WGS sequence"/>
</dbReference>
<protein>
    <submittedName>
        <fullName evidence="3">Nucleosome assembly protein 1-like 4a</fullName>
    </submittedName>
</protein>
<dbReference type="SUPFAM" id="SSF143113">
    <property type="entry name" value="NAP-like"/>
    <property type="match status" value="1"/>
</dbReference>
<name>H3C764_TETNG</name>
<dbReference type="AlphaFoldDB" id="H3C764"/>
<dbReference type="InterPro" id="IPR002164">
    <property type="entry name" value="NAP_family"/>
</dbReference>
<reference evidence="3" key="2">
    <citation type="submission" date="2025-08" db="UniProtKB">
        <authorList>
            <consortium name="Ensembl"/>
        </authorList>
    </citation>
    <scope>IDENTIFICATION</scope>
</reference>
<comment type="similarity">
    <text evidence="1 2">Belongs to the nucleosome assembly protein (NAP) family.</text>
</comment>
<dbReference type="PANTHER" id="PTHR11875">
    <property type="entry name" value="TESTIS-SPECIFIC Y-ENCODED PROTEIN"/>
    <property type="match status" value="1"/>
</dbReference>
<dbReference type="Pfam" id="PF00956">
    <property type="entry name" value="NAP"/>
    <property type="match status" value="1"/>
</dbReference>
<dbReference type="Gene3D" id="1.20.5.1500">
    <property type="match status" value="1"/>
</dbReference>
<evidence type="ECO:0000256" key="2">
    <source>
        <dbReference type="RuleBase" id="RU003876"/>
    </source>
</evidence>
<dbReference type="Ensembl" id="ENSTNIT00000000983.1">
    <property type="protein sequence ID" value="ENSTNIP00000004085.1"/>
    <property type="gene ID" value="ENSTNIG00000010466.1"/>
</dbReference>
<dbReference type="HOGENOM" id="CLU_2661086_0_0_1"/>
<reference evidence="3" key="3">
    <citation type="submission" date="2025-09" db="UniProtKB">
        <authorList>
            <consortium name="Ensembl"/>
        </authorList>
    </citation>
    <scope>IDENTIFICATION</scope>
</reference>
<proteinExistence type="inferred from homology"/>
<dbReference type="GO" id="GO:0005634">
    <property type="term" value="C:nucleus"/>
    <property type="evidence" value="ECO:0007669"/>
    <property type="project" value="InterPro"/>
</dbReference>
<accession>H3C764</accession>
<evidence type="ECO:0000256" key="1">
    <source>
        <dbReference type="ARBA" id="ARBA00009947"/>
    </source>
</evidence>
<dbReference type="InterPro" id="IPR037231">
    <property type="entry name" value="NAP-like_sf"/>
</dbReference>
<evidence type="ECO:0000313" key="3">
    <source>
        <dbReference type="Ensembl" id="ENSTNIP00000004085.1"/>
    </source>
</evidence>
<dbReference type="GO" id="GO:0006334">
    <property type="term" value="P:nucleosome assembly"/>
    <property type="evidence" value="ECO:0007669"/>
    <property type="project" value="InterPro"/>
</dbReference>
<dbReference type="GeneTree" id="ENSGT00940000169159"/>
<reference evidence="4" key="1">
    <citation type="journal article" date="2004" name="Nature">
        <title>Genome duplication in the teleost fish Tetraodon nigroviridis reveals the early vertebrate proto-karyotype.</title>
        <authorList>
            <person name="Jaillon O."/>
            <person name="Aury J.-M."/>
            <person name="Brunet F."/>
            <person name="Petit J.-L."/>
            <person name="Stange-Thomann N."/>
            <person name="Mauceli E."/>
            <person name="Bouneau L."/>
            <person name="Fischer C."/>
            <person name="Ozouf-Costaz C."/>
            <person name="Bernot A."/>
            <person name="Nicaud S."/>
            <person name="Jaffe D."/>
            <person name="Fisher S."/>
            <person name="Lutfalla G."/>
            <person name="Dossat C."/>
            <person name="Segurens B."/>
            <person name="Dasilva C."/>
            <person name="Salanoubat M."/>
            <person name="Levy M."/>
            <person name="Boudet N."/>
            <person name="Castellano S."/>
            <person name="Anthouard V."/>
            <person name="Jubin C."/>
            <person name="Castelli V."/>
            <person name="Katinka M."/>
            <person name="Vacherie B."/>
            <person name="Biemont C."/>
            <person name="Skalli Z."/>
            <person name="Cattolico L."/>
            <person name="Poulain J."/>
            <person name="De Berardinis V."/>
            <person name="Cruaud C."/>
            <person name="Duprat S."/>
            <person name="Brottier P."/>
            <person name="Coutanceau J.-P."/>
            <person name="Gouzy J."/>
            <person name="Parra G."/>
            <person name="Lardier G."/>
            <person name="Chapple C."/>
            <person name="McKernan K.J."/>
            <person name="McEwan P."/>
            <person name="Bosak S."/>
            <person name="Kellis M."/>
            <person name="Volff J.-N."/>
            <person name="Guigo R."/>
            <person name="Zody M.C."/>
            <person name="Mesirov J."/>
            <person name="Lindblad-Toh K."/>
            <person name="Birren B."/>
            <person name="Nusbaum C."/>
            <person name="Kahn D."/>
            <person name="Robinson-Rechavi M."/>
            <person name="Laudet V."/>
            <person name="Schachter V."/>
            <person name="Quetier F."/>
            <person name="Saurin W."/>
            <person name="Scarpelli C."/>
            <person name="Wincker P."/>
            <person name="Lander E.S."/>
            <person name="Weissenbach J."/>
            <person name="Roest Crollius H."/>
        </authorList>
    </citation>
    <scope>NUCLEOTIDE SEQUENCE [LARGE SCALE GENOMIC DNA]</scope>
</reference>
<evidence type="ECO:0000313" key="4">
    <source>
        <dbReference type="Proteomes" id="UP000007303"/>
    </source>
</evidence>